<comment type="caution">
    <text evidence="2">The sequence shown here is derived from an EMBL/GenBank/DDBJ whole genome shotgun (WGS) entry which is preliminary data.</text>
</comment>
<dbReference type="AlphaFoldDB" id="A0AAP0KIT3"/>
<accession>A0AAP0KIT3</accession>
<feature type="chain" id="PRO_5042978198" evidence="1">
    <location>
        <begin position="17"/>
        <end position="57"/>
    </location>
</feature>
<dbReference type="EMBL" id="JBBNAE010000001">
    <property type="protein sequence ID" value="KAK9152855.1"/>
    <property type="molecule type" value="Genomic_DNA"/>
</dbReference>
<name>A0AAP0KIT3_9MAGN</name>
<dbReference type="Proteomes" id="UP001417504">
    <property type="component" value="Unassembled WGS sequence"/>
</dbReference>
<proteinExistence type="predicted"/>
<keyword evidence="3" id="KW-1185">Reference proteome</keyword>
<protein>
    <submittedName>
        <fullName evidence="2">Uncharacterized protein</fullName>
    </submittedName>
</protein>
<sequence>MSHLFIFLYIFNFVLANVGTHLSCFLKCFFDLATKVNGMPSSKALMGTAITMKEQTE</sequence>
<gene>
    <name evidence="2" type="ORF">Sjap_000335</name>
</gene>
<evidence type="ECO:0000256" key="1">
    <source>
        <dbReference type="SAM" id="SignalP"/>
    </source>
</evidence>
<keyword evidence="1" id="KW-0732">Signal</keyword>
<evidence type="ECO:0000313" key="2">
    <source>
        <dbReference type="EMBL" id="KAK9152855.1"/>
    </source>
</evidence>
<reference evidence="2 3" key="1">
    <citation type="submission" date="2024-01" db="EMBL/GenBank/DDBJ databases">
        <title>Genome assemblies of Stephania.</title>
        <authorList>
            <person name="Yang L."/>
        </authorList>
    </citation>
    <scope>NUCLEOTIDE SEQUENCE [LARGE SCALE GENOMIC DNA]</scope>
    <source>
        <strain evidence="2">QJT</strain>
        <tissue evidence="2">Leaf</tissue>
    </source>
</reference>
<organism evidence="2 3">
    <name type="scientific">Stephania japonica</name>
    <dbReference type="NCBI Taxonomy" id="461633"/>
    <lineage>
        <taxon>Eukaryota</taxon>
        <taxon>Viridiplantae</taxon>
        <taxon>Streptophyta</taxon>
        <taxon>Embryophyta</taxon>
        <taxon>Tracheophyta</taxon>
        <taxon>Spermatophyta</taxon>
        <taxon>Magnoliopsida</taxon>
        <taxon>Ranunculales</taxon>
        <taxon>Menispermaceae</taxon>
        <taxon>Menispermoideae</taxon>
        <taxon>Cissampelideae</taxon>
        <taxon>Stephania</taxon>
    </lineage>
</organism>
<feature type="signal peptide" evidence="1">
    <location>
        <begin position="1"/>
        <end position="16"/>
    </location>
</feature>
<evidence type="ECO:0000313" key="3">
    <source>
        <dbReference type="Proteomes" id="UP001417504"/>
    </source>
</evidence>